<feature type="transmembrane region" description="Helical" evidence="1">
    <location>
        <begin position="15"/>
        <end position="32"/>
    </location>
</feature>
<proteinExistence type="predicted"/>
<feature type="transmembrane region" description="Helical" evidence="1">
    <location>
        <begin position="82"/>
        <end position="108"/>
    </location>
</feature>
<comment type="caution">
    <text evidence="2">The sequence shown here is derived from an EMBL/GenBank/DDBJ whole genome shotgun (WGS) entry which is preliminary data.</text>
</comment>
<dbReference type="InterPro" id="IPR018688">
    <property type="entry name" value="PpoB2-like"/>
</dbReference>
<dbReference type="RefSeq" id="WP_374840004.1">
    <property type="nucleotide sequence ID" value="NZ_JBHEEW010000012.1"/>
</dbReference>
<accession>A0ABW3YZ51</accession>
<evidence type="ECO:0000313" key="2">
    <source>
        <dbReference type="EMBL" id="MFD1329246.1"/>
    </source>
</evidence>
<feature type="transmembrane region" description="Helical" evidence="1">
    <location>
        <begin position="161"/>
        <end position="179"/>
    </location>
</feature>
<dbReference type="EMBL" id="JBHTNF010000010">
    <property type="protein sequence ID" value="MFD1329246.1"/>
    <property type="molecule type" value="Genomic_DNA"/>
</dbReference>
<dbReference type="Pfam" id="PF09948">
    <property type="entry name" value="PpoB2"/>
    <property type="match status" value="1"/>
</dbReference>
<organism evidence="2 3">
    <name type="scientific">Mycoplana ramosa</name>
    <name type="common">Mycoplana bullata</name>
    <dbReference type="NCBI Taxonomy" id="40837"/>
    <lineage>
        <taxon>Bacteria</taxon>
        <taxon>Pseudomonadati</taxon>
        <taxon>Pseudomonadota</taxon>
        <taxon>Alphaproteobacteria</taxon>
        <taxon>Hyphomicrobiales</taxon>
        <taxon>Rhizobiaceae</taxon>
        <taxon>Mycoplana</taxon>
    </lineage>
</organism>
<feature type="transmembrane region" description="Helical" evidence="1">
    <location>
        <begin position="228"/>
        <end position="250"/>
    </location>
</feature>
<protein>
    <submittedName>
        <fullName evidence="2">DUF2182 domain-containing protein</fullName>
    </submittedName>
</protein>
<sequence>MAASALDTILRRDRIIVAVCLAAITALAWFYLLSLARSMGDAGISMEGMSGMEGSQDMPGMDMTGMAGTMASRPAWSPGDAALVFTMWFVMMIGMMLPSAAPMLLLYARVGRHAEAQGTPFAATGIFGAGYLAAWSLFSLAATFGQWLLERSLLLTPMMESSSTVLSGVTLIIAGIYQWTPLKHACLSKCRAPVAFLQAAGGFRRDPAGAFAMGVQHGAYCVGCCWPLMLLLFVGGVMNILWIAAIAIFVLAEKVVPGGDRIGRIAGALLIGAGAWFLVRGLQ</sequence>
<name>A0ABW3YZ51_MYCRA</name>
<feature type="transmembrane region" description="Helical" evidence="1">
    <location>
        <begin position="120"/>
        <end position="149"/>
    </location>
</feature>
<reference evidence="3" key="1">
    <citation type="journal article" date="2019" name="Int. J. Syst. Evol. Microbiol.">
        <title>The Global Catalogue of Microorganisms (GCM) 10K type strain sequencing project: providing services to taxonomists for standard genome sequencing and annotation.</title>
        <authorList>
            <consortium name="The Broad Institute Genomics Platform"/>
            <consortium name="The Broad Institute Genome Sequencing Center for Infectious Disease"/>
            <person name="Wu L."/>
            <person name="Ma J."/>
        </authorList>
    </citation>
    <scope>NUCLEOTIDE SEQUENCE [LARGE SCALE GENOMIC DNA]</scope>
    <source>
        <strain evidence="3">CCUG 55609</strain>
    </source>
</reference>
<evidence type="ECO:0000256" key="1">
    <source>
        <dbReference type="SAM" id="Phobius"/>
    </source>
</evidence>
<keyword evidence="1" id="KW-0812">Transmembrane</keyword>
<keyword evidence="1" id="KW-1133">Transmembrane helix</keyword>
<evidence type="ECO:0000313" key="3">
    <source>
        <dbReference type="Proteomes" id="UP001597173"/>
    </source>
</evidence>
<keyword evidence="3" id="KW-1185">Reference proteome</keyword>
<feature type="transmembrane region" description="Helical" evidence="1">
    <location>
        <begin position="262"/>
        <end position="279"/>
    </location>
</feature>
<dbReference type="Proteomes" id="UP001597173">
    <property type="component" value="Unassembled WGS sequence"/>
</dbReference>
<gene>
    <name evidence="2" type="ORF">ACFQ33_15255</name>
</gene>
<keyword evidence="1" id="KW-0472">Membrane</keyword>